<feature type="transmembrane region" description="Helical" evidence="6">
    <location>
        <begin position="255"/>
        <end position="274"/>
    </location>
</feature>
<dbReference type="Pfam" id="PF01943">
    <property type="entry name" value="Polysacc_synt"/>
    <property type="match status" value="1"/>
</dbReference>
<dbReference type="EMBL" id="JAMFLX010000042">
    <property type="protein sequence ID" value="MCL6272039.1"/>
    <property type="molecule type" value="Genomic_DNA"/>
</dbReference>
<dbReference type="InterPro" id="IPR002797">
    <property type="entry name" value="Polysacc_synth"/>
</dbReference>
<organism evidence="7 8">
    <name type="scientific">Parendozoicomonas callyspongiae</name>
    <dbReference type="NCBI Taxonomy" id="2942213"/>
    <lineage>
        <taxon>Bacteria</taxon>
        <taxon>Pseudomonadati</taxon>
        <taxon>Pseudomonadota</taxon>
        <taxon>Gammaproteobacteria</taxon>
        <taxon>Oceanospirillales</taxon>
        <taxon>Endozoicomonadaceae</taxon>
        <taxon>Parendozoicomonas</taxon>
    </lineage>
</organism>
<protein>
    <submittedName>
        <fullName evidence="7">Oligosaccharide flippase family protein</fullName>
    </submittedName>
</protein>
<evidence type="ECO:0000256" key="1">
    <source>
        <dbReference type="ARBA" id="ARBA00004651"/>
    </source>
</evidence>
<evidence type="ECO:0000256" key="2">
    <source>
        <dbReference type="ARBA" id="ARBA00022475"/>
    </source>
</evidence>
<name>A0ABT0PKZ3_9GAMM</name>
<feature type="transmembrane region" description="Helical" evidence="6">
    <location>
        <begin position="382"/>
        <end position="404"/>
    </location>
</feature>
<feature type="transmembrane region" description="Helical" evidence="6">
    <location>
        <begin position="166"/>
        <end position="186"/>
    </location>
</feature>
<dbReference type="InterPro" id="IPR050833">
    <property type="entry name" value="Poly_Biosynth_Transport"/>
</dbReference>
<evidence type="ECO:0000256" key="4">
    <source>
        <dbReference type="ARBA" id="ARBA00022989"/>
    </source>
</evidence>
<gene>
    <name evidence="7" type="ORF">M3P05_19130</name>
</gene>
<feature type="transmembrane region" description="Helical" evidence="6">
    <location>
        <begin position="40"/>
        <end position="63"/>
    </location>
</feature>
<feature type="transmembrane region" description="Helical" evidence="6">
    <location>
        <begin position="356"/>
        <end position="376"/>
    </location>
</feature>
<comment type="subcellular location">
    <subcellularLocation>
        <location evidence="1">Cell membrane</location>
        <topology evidence="1">Multi-pass membrane protein</topology>
    </subcellularLocation>
</comment>
<feature type="transmembrane region" description="Helical" evidence="6">
    <location>
        <begin position="327"/>
        <end position="349"/>
    </location>
</feature>
<proteinExistence type="predicted"/>
<feature type="transmembrane region" description="Helical" evidence="6">
    <location>
        <begin position="286"/>
        <end position="307"/>
    </location>
</feature>
<accession>A0ABT0PKZ3</accession>
<dbReference type="RefSeq" id="WP_249701717.1">
    <property type="nucleotide sequence ID" value="NZ_JAMFLX010000042.1"/>
</dbReference>
<evidence type="ECO:0000256" key="6">
    <source>
        <dbReference type="SAM" id="Phobius"/>
    </source>
</evidence>
<dbReference type="PANTHER" id="PTHR30250">
    <property type="entry name" value="PST FAMILY PREDICTED COLANIC ACID TRANSPORTER"/>
    <property type="match status" value="1"/>
</dbReference>
<feature type="transmembrane region" description="Helical" evidence="6">
    <location>
        <begin position="230"/>
        <end position="249"/>
    </location>
</feature>
<keyword evidence="8" id="KW-1185">Reference proteome</keyword>
<evidence type="ECO:0000256" key="5">
    <source>
        <dbReference type="ARBA" id="ARBA00023136"/>
    </source>
</evidence>
<evidence type="ECO:0000313" key="8">
    <source>
        <dbReference type="Proteomes" id="UP001203338"/>
    </source>
</evidence>
<evidence type="ECO:0000313" key="7">
    <source>
        <dbReference type="EMBL" id="MCL6272039.1"/>
    </source>
</evidence>
<dbReference type="Proteomes" id="UP001203338">
    <property type="component" value="Unassembled WGS sequence"/>
</dbReference>
<sequence length="411" mass="46823">MQITKRYFLYLLFYTIATLLSFTKFGFLAKALSVEGFGQYSLVMILYVYIIYVGGFGSGEYVLKLTSQKYHNNQCCNNNFEIAVIYGVLGVSCVGIFCILIGWLFFDEYLDIIMLVALLSCCAIFYNIIEAYNRGKQAVLVFSSMLLTKSMMVLLLMYFMVDEYQLLGAFLSECLSFVLVAAAYSVPYFRRRNSKFGGLVKQELQQIIKHGFHVNLSNAIKNFSTSLDRYSVGLIWGVYGLGVYSFLMIPYQGMILASSMLFGILGPKIVTLLVNNDGKVLFNKWIYKVIAFFLIVGSLTAPIFGYFATFLVDKFYPDYAIMETGYILSIIYFSAIIVAAISFFDWYFIGISKEKFVSISSTVSVSVMVLAFPYFYYFDGEIHQFASVIMISRFASLLVCILVYRREYIHS</sequence>
<feature type="transmembrane region" description="Helical" evidence="6">
    <location>
        <begin position="7"/>
        <end position="28"/>
    </location>
</feature>
<feature type="transmembrane region" description="Helical" evidence="6">
    <location>
        <begin position="138"/>
        <end position="160"/>
    </location>
</feature>
<keyword evidence="4 6" id="KW-1133">Transmembrane helix</keyword>
<feature type="transmembrane region" description="Helical" evidence="6">
    <location>
        <begin position="112"/>
        <end position="129"/>
    </location>
</feature>
<evidence type="ECO:0000256" key="3">
    <source>
        <dbReference type="ARBA" id="ARBA00022692"/>
    </source>
</evidence>
<keyword evidence="2" id="KW-1003">Cell membrane</keyword>
<keyword evidence="3 6" id="KW-0812">Transmembrane</keyword>
<comment type="caution">
    <text evidence="7">The sequence shown here is derived from an EMBL/GenBank/DDBJ whole genome shotgun (WGS) entry which is preliminary data.</text>
</comment>
<feature type="transmembrane region" description="Helical" evidence="6">
    <location>
        <begin position="84"/>
        <end position="106"/>
    </location>
</feature>
<reference evidence="7 8" key="1">
    <citation type="submission" date="2022-05" db="EMBL/GenBank/DDBJ databases">
        <authorList>
            <person name="Park J.-S."/>
        </authorList>
    </citation>
    <scope>NUCLEOTIDE SEQUENCE [LARGE SCALE GENOMIC DNA]</scope>
    <source>
        <strain evidence="7 8">2012CJ34-2</strain>
    </source>
</reference>
<keyword evidence="5 6" id="KW-0472">Membrane</keyword>
<dbReference type="PANTHER" id="PTHR30250:SF11">
    <property type="entry name" value="O-ANTIGEN TRANSPORTER-RELATED"/>
    <property type="match status" value="1"/>
</dbReference>